<feature type="disulfide bond" evidence="3">
    <location>
        <begin position="587"/>
        <end position="610"/>
    </location>
</feature>
<dbReference type="InterPro" id="IPR038178">
    <property type="entry name" value="Kringle_sf"/>
</dbReference>
<dbReference type="PROSITE" id="PS00021">
    <property type="entry name" value="KRINGLE_1"/>
    <property type="match status" value="4"/>
</dbReference>
<feature type="compositionally biased region" description="Basic and acidic residues" evidence="4">
    <location>
        <begin position="889"/>
        <end position="900"/>
    </location>
</feature>
<protein>
    <submittedName>
        <fullName evidence="8">Uncharacterized protein LOC100372794</fullName>
    </submittedName>
</protein>
<dbReference type="InterPro" id="IPR013806">
    <property type="entry name" value="Kringle-like"/>
</dbReference>
<dbReference type="SMART" id="SM00130">
    <property type="entry name" value="KR"/>
    <property type="match status" value="4"/>
</dbReference>
<evidence type="ECO:0000256" key="1">
    <source>
        <dbReference type="ARBA" id="ARBA00022572"/>
    </source>
</evidence>
<dbReference type="GeneID" id="100372794"/>
<feature type="disulfide bond" evidence="3">
    <location>
        <begin position="211"/>
        <end position="234"/>
    </location>
</feature>
<feature type="domain" description="Kringle" evidence="6">
    <location>
        <begin position="756"/>
        <end position="834"/>
    </location>
</feature>
<name>A0ABM0MX28_SACKO</name>
<evidence type="ECO:0000256" key="2">
    <source>
        <dbReference type="ARBA" id="ARBA00023157"/>
    </source>
</evidence>
<dbReference type="Gene3D" id="2.40.20.10">
    <property type="entry name" value="Plasminogen Kringle 4"/>
    <property type="match status" value="4"/>
</dbReference>
<feature type="disulfide bond" evidence="3">
    <location>
        <begin position="802"/>
        <end position="825"/>
    </location>
</feature>
<dbReference type="RefSeq" id="XP_006824569.1">
    <property type="nucleotide sequence ID" value="XM_006824506.1"/>
</dbReference>
<keyword evidence="1 3" id="KW-0420">Kringle</keyword>
<dbReference type="CDD" id="cd00108">
    <property type="entry name" value="KR"/>
    <property type="match status" value="4"/>
</dbReference>
<dbReference type="InterPro" id="IPR050759">
    <property type="entry name" value="Serine_protease_kringle"/>
</dbReference>
<dbReference type="Proteomes" id="UP000694865">
    <property type="component" value="Unplaced"/>
</dbReference>
<feature type="region of interest" description="Disordered" evidence="4">
    <location>
        <begin position="1"/>
        <end position="20"/>
    </location>
</feature>
<accession>A0ABM0MX28</accession>
<feature type="disulfide bond" evidence="3">
    <location>
        <begin position="714"/>
        <end position="737"/>
    </location>
</feature>
<dbReference type="PANTHER" id="PTHR24261">
    <property type="entry name" value="PLASMINOGEN-RELATED"/>
    <property type="match status" value="1"/>
</dbReference>
<gene>
    <name evidence="8" type="primary">LOC100372794</name>
</gene>
<dbReference type="InterPro" id="IPR018056">
    <property type="entry name" value="Kringle_CS"/>
</dbReference>
<proteinExistence type="predicted"/>
<feature type="domain" description="Kringle" evidence="6">
    <location>
        <begin position="535"/>
        <end position="619"/>
    </location>
</feature>
<evidence type="ECO:0000313" key="7">
    <source>
        <dbReference type="Proteomes" id="UP000694865"/>
    </source>
</evidence>
<feature type="domain" description="Kringle" evidence="6">
    <location>
        <begin position="160"/>
        <end position="243"/>
    </location>
</feature>
<feature type="domain" description="C-type lectin" evidence="5">
    <location>
        <begin position="447"/>
        <end position="536"/>
    </location>
</feature>
<dbReference type="Pfam" id="PF00051">
    <property type="entry name" value="Kringle"/>
    <property type="match status" value="4"/>
</dbReference>
<feature type="disulfide bond" evidence="3">
    <location>
        <begin position="183"/>
        <end position="222"/>
    </location>
</feature>
<reference evidence="8" key="1">
    <citation type="submission" date="2025-08" db="UniProtKB">
        <authorList>
            <consortium name="RefSeq"/>
        </authorList>
    </citation>
    <scope>IDENTIFICATION</scope>
    <source>
        <tissue evidence="8">Testes</tissue>
    </source>
</reference>
<keyword evidence="2 3" id="KW-1015">Disulfide bond</keyword>
<dbReference type="PROSITE" id="PS50070">
    <property type="entry name" value="KRINGLE_2"/>
    <property type="match status" value="4"/>
</dbReference>
<evidence type="ECO:0000313" key="8">
    <source>
        <dbReference type="RefSeq" id="XP_006824569.1"/>
    </source>
</evidence>
<dbReference type="InterPro" id="IPR016187">
    <property type="entry name" value="CTDL_fold"/>
</dbReference>
<dbReference type="PROSITE" id="PS50041">
    <property type="entry name" value="C_TYPE_LECTIN_2"/>
    <property type="match status" value="1"/>
</dbReference>
<evidence type="ECO:0000256" key="4">
    <source>
        <dbReference type="SAM" id="MobiDB-lite"/>
    </source>
</evidence>
<dbReference type="InterPro" id="IPR001304">
    <property type="entry name" value="C-type_lectin-like"/>
</dbReference>
<comment type="caution">
    <text evidence="3">Lacks conserved residue(s) required for the propagation of feature annotation.</text>
</comment>
<feature type="domain" description="Kringle" evidence="6">
    <location>
        <begin position="662"/>
        <end position="746"/>
    </location>
</feature>
<evidence type="ECO:0000256" key="3">
    <source>
        <dbReference type="PROSITE-ProRule" id="PRU00121"/>
    </source>
</evidence>
<organism evidence="7 8">
    <name type="scientific">Saccoglossus kowalevskii</name>
    <name type="common">Acorn worm</name>
    <dbReference type="NCBI Taxonomy" id="10224"/>
    <lineage>
        <taxon>Eukaryota</taxon>
        <taxon>Metazoa</taxon>
        <taxon>Hemichordata</taxon>
        <taxon>Enteropneusta</taxon>
        <taxon>Harrimaniidae</taxon>
        <taxon>Saccoglossus</taxon>
    </lineage>
</organism>
<sequence>MRVKLAQRKEKSLNKLPPSKPGFEQHVLRVSWQTRVWVSSHIAKPDVVSPVGHGWETNEETRRQSTIGVATYQTTETPMKTVSTFDTTEGTSSLQQQSTIGVATYQATESPITILSTFDITQGTLSMPRHSTIGATTSQVTETPVTTLPTVGINQEEFTECYEDPKGRDYRGMINISENGYDCLYWNELDDRYWVTPEKFPDTGLGDHNYCRNPDNDLTPWCYVDNSSIGWDFCDVSNPLEDCSTLSVPRQSTIGASSYQVTETSVTTSPAVDTNQDISTGDVFTEYATTEAIEKTLRPSFEPELTSTSETTQAATTDLKTSNEYVTIMEKDITSAAETTSYGTTDSEITTKYMTTYTTELTSISETTKAGTTYSRNEFATTIEKDLTSTDEITSYTTYSDHTTKHMTSYKTEQSSEIGTTDYFTTESKITTASTASPGPDHPYIDHGCSRYHVYTNKLNWFDSKIQCERNDGALASLYLEEIFIAVRSYIINGNFNRGVKGYWIGLTDNNSDGLFEWLNDEPLGWTKQVANFTECYEEADGKDYRGVVNTTMNGEECAIWTSDNTHQHGKTPENYPDSGLGDHNYCRNPDGDMGAWCYTTNLDIPWEFCNIGPPREDCSATTIEPNETAILTTPYRTFSGETTSLSDVNVNTSSRTNAEHECYTRADGSDYRGLVHVTSMGINCQKWSSQSPHPHNRLPYLYPNAGLGDHNYCRNPDGEMGVWCYTMNPDIRRQQCSIGNSMESCGNGECFVETDGSDYRGLIQKTVHGKLCQKWTAQYPHSHNTIDVNFPNSGLGDHNYCRNPDREIGVWCYTTDVNTRKELCDIGEPSDTCGTTIQPGITTTAIPSDISTETQGEGSTTIIPMLKTSPIPKESTSERPSDVVTTANERELKHSDFSRHILRSPAP</sequence>
<dbReference type="InterPro" id="IPR000001">
    <property type="entry name" value="Kringle"/>
</dbReference>
<dbReference type="CDD" id="cd00037">
    <property type="entry name" value="CLECT"/>
    <property type="match status" value="1"/>
</dbReference>
<dbReference type="SUPFAM" id="SSF56436">
    <property type="entry name" value="C-type lectin-like"/>
    <property type="match status" value="1"/>
</dbReference>
<feature type="region of interest" description="Disordered" evidence="4">
    <location>
        <begin position="869"/>
        <end position="908"/>
    </location>
</feature>
<dbReference type="PRINTS" id="PR00018">
    <property type="entry name" value="KRINGLE"/>
</dbReference>
<keyword evidence="7" id="KW-1185">Reference proteome</keyword>
<evidence type="ECO:0000259" key="6">
    <source>
        <dbReference type="PROSITE" id="PS50070"/>
    </source>
</evidence>
<dbReference type="PANTHER" id="PTHR24261:SF7">
    <property type="entry name" value="KRINGLE DOMAIN-CONTAINING PROTEIN"/>
    <property type="match status" value="1"/>
</dbReference>
<dbReference type="SUPFAM" id="SSF57440">
    <property type="entry name" value="Kringle-like"/>
    <property type="match status" value="4"/>
</dbReference>
<evidence type="ECO:0000259" key="5">
    <source>
        <dbReference type="PROSITE" id="PS50041"/>
    </source>
</evidence>